<evidence type="ECO:0000313" key="2">
    <source>
        <dbReference type="Proteomes" id="UP000010472"/>
    </source>
</evidence>
<keyword evidence="2" id="KW-1185">Reference proteome</keyword>
<accession>K9VTF4</accession>
<dbReference type="KEGG" id="cep:Cri9333_0378"/>
<dbReference type="STRING" id="1173022.Cri9333_0378"/>
<dbReference type="Proteomes" id="UP000010472">
    <property type="component" value="Chromosome"/>
</dbReference>
<dbReference type="AlphaFoldDB" id="K9VTF4"/>
<gene>
    <name evidence="1" type="ORF">Cri9333_0378</name>
</gene>
<protein>
    <submittedName>
        <fullName evidence="1">Uncharacterized protein</fullName>
    </submittedName>
</protein>
<sequence length="110" mass="12852">MIKINLSYRFHQLDSLTTDTCRKLKYASQKLYKQTVDCFLKILYFYSHSRKLSGNKFRKLVAYFNSQVCELDSQLKKAFSNAPITRLASQYQDFVLDLSGGIQLEFNFGI</sequence>
<evidence type="ECO:0000313" key="1">
    <source>
        <dbReference type="EMBL" id="AFZ11353.1"/>
    </source>
</evidence>
<proteinExistence type="predicted"/>
<name>K9VTF4_9CYAN</name>
<dbReference type="EMBL" id="CP003620">
    <property type="protein sequence ID" value="AFZ11353.1"/>
    <property type="molecule type" value="Genomic_DNA"/>
</dbReference>
<organism evidence="1 2">
    <name type="scientific">Crinalium epipsammum PCC 9333</name>
    <dbReference type="NCBI Taxonomy" id="1173022"/>
    <lineage>
        <taxon>Bacteria</taxon>
        <taxon>Bacillati</taxon>
        <taxon>Cyanobacteriota</taxon>
        <taxon>Cyanophyceae</taxon>
        <taxon>Gomontiellales</taxon>
        <taxon>Gomontiellaceae</taxon>
        <taxon>Crinalium</taxon>
    </lineage>
</organism>
<reference evidence="1 2" key="1">
    <citation type="submission" date="2012-06" db="EMBL/GenBank/DDBJ databases">
        <title>Finished chromosome of genome of Crinalium epipsammum PCC 9333.</title>
        <authorList>
            <consortium name="US DOE Joint Genome Institute"/>
            <person name="Gugger M."/>
            <person name="Coursin T."/>
            <person name="Rippka R."/>
            <person name="Tandeau De Marsac N."/>
            <person name="Huntemann M."/>
            <person name="Wei C.-L."/>
            <person name="Han J."/>
            <person name="Detter J.C."/>
            <person name="Han C."/>
            <person name="Tapia R."/>
            <person name="Davenport K."/>
            <person name="Daligault H."/>
            <person name="Erkkila T."/>
            <person name="Gu W."/>
            <person name="Munk A.C.C."/>
            <person name="Teshima H."/>
            <person name="Xu Y."/>
            <person name="Chain P."/>
            <person name="Chen A."/>
            <person name="Krypides N."/>
            <person name="Mavromatis K."/>
            <person name="Markowitz V."/>
            <person name="Szeto E."/>
            <person name="Ivanova N."/>
            <person name="Mikhailova N."/>
            <person name="Ovchinnikova G."/>
            <person name="Pagani I."/>
            <person name="Pati A."/>
            <person name="Goodwin L."/>
            <person name="Peters L."/>
            <person name="Pitluck S."/>
            <person name="Woyke T."/>
            <person name="Kerfeld C."/>
        </authorList>
    </citation>
    <scope>NUCLEOTIDE SEQUENCE [LARGE SCALE GENOMIC DNA]</scope>
    <source>
        <strain evidence="1 2">PCC 9333</strain>
    </source>
</reference>
<dbReference type="HOGENOM" id="CLU_2166757_0_0_3"/>